<evidence type="ECO:0000313" key="3">
    <source>
        <dbReference type="Proteomes" id="UP000275368"/>
    </source>
</evidence>
<dbReference type="InterPro" id="IPR037923">
    <property type="entry name" value="HTH-like"/>
</dbReference>
<dbReference type="KEGG" id="pbk:Back11_04020"/>
<gene>
    <name evidence="2" type="ORF">Back11_04020</name>
</gene>
<accession>A0A3G9IJ79</accession>
<name>A0A3G9IJ79_9BACL</name>
<evidence type="ECO:0000256" key="1">
    <source>
        <dbReference type="ARBA" id="ARBA00023125"/>
    </source>
</evidence>
<dbReference type="AlphaFoldDB" id="A0A3G9IJ79"/>
<dbReference type="EMBL" id="AP019308">
    <property type="protein sequence ID" value="BBH19057.1"/>
    <property type="molecule type" value="Genomic_DNA"/>
</dbReference>
<dbReference type="GO" id="GO:0003677">
    <property type="term" value="F:DNA binding"/>
    <property type="evidence" value="ECO:0007669"/>
    <property type="project" value="UniProtKB-KW"/>
</dbReference>
<protein>
    <submittedName>
        <fullName evidence="2">Uncharacterized protein</fullName>
    </submittedName>
</protein>
<evidence type="ECO:0000313" key="2">
    <source>
        <dbReference type="EMBL" id="BBH19057.1"/>
    </source>
</evidence>
<keyword evidence="1" id="KW-0238">DNA-binding</keyword>
<sequence>MTKQPAPSSVARSLLLHLKDSGMYQVLHGGRTEENSSSLHTLIVVTQGQAKFMTDNRELRLLPGMAFLAGPESSFQLQNEMEGVLIYFCLFFSAIGMRGLEPYVHKSELAPGLKNLMAYPLTRSLRLLELLAEEDRLLSELEDYKRQLCFQELMVLLLQYNLETKSVSGSSLVEETLIFMQTHYMERITVRQLAELAGIPHHQYSRYFNS</sequence>
<reference evidence="2 3" key="1">
    <citation type="submission" date="2018-11" db="EMBL/GenBank/DDBJ databases">
        <title>Complete genome sequence of Paenibacillus baekrokdamisoli strain KCTC 33723.</title>
        <authorList>
            <person name="Kang S.W."/>
            <person name="Lee K.C."/>
            <person name="Kim K.K."/>
            <person name="Kim J.S."/>
            <person name="Kim D.S."/>
            <person name="Ko S.H."/>
            <person name="Yang S.H."/>
            <person name="Lee J.S."/>
        </authorList>
    </citation>
    <scope>NUCLEOTIDE SEQUENCE [LARGE SCALE GENOMIC DNA]</scope>
    <source>
        <strain evidence="2 3">KCTC 33723</strain>
    </source>
</reference>
<dbReference type="SUPFAM" id="SSF51215">
    <property type="entry name" value="Regulatory protein AraC"/>
    <property type="match status" value="1"/>
</dbReference>
<organism evidence="2 3">
    <name type="scientific">Paenibacillus baekrokdamisoli</name>
    <dbReference type="NCBI Taxonomy" id="1712516"/>
    <lineage>
        <taxon>Bacteria</taxon>
        <taxon>Bacillati</taxon>
        <taxon>Bacillota</taxon>
        <taxon>Bacilli</taxon>
        <taxon>Bacillales</taxon>
        <taxon>Paenibacillaceae</taxon>
        <taxon>Paenibacillus</taxon>
    </lineage>
</organism>
<dbReference type="RefSeq" id="WP_125653460.1">
    <property type="nucleotide sequence ID" value="NZ_AP019308.1"/>
</dbReference>
<proteinExistence type="predicted"/>
<dbReference type="Proteomes" id="UP000275368">
    <property type="component" value="Chromosome"/>
</dbReference>
<keyword evidence="3" id="KW-1185">Reference proteome</keyword>